<dbReference type="InterPro" id="IPR029045">
    <property type="entry name" value="ClpP/crotonase-like_dom_sf"/>
</dbReference>
<feature type="domain" description="Tail specific protease" evidence="1">
    <location>
        <begin position="239"/>
        <end position="406"/>
    </location>
</feature>
<dbReference type="CDD" id="cd07561">
    <property type="entry name" value="Peptidase_S41_CPP_like"/>
    <property type="match status" value="1"/>
</dbReference>
<dbReference type="PROSITE" id="PS51257">
    <property type="entry name" value="PROKAR_LIPOPROTEIN"/>
    <property type="match status" value="1"/>
</dbReference>
<evidence type="ECO:0000259" key="1">
    <source>
        <dbReference type="Pfam" id="PF03572"/>
    </source>
</evidence>
<dbReference type="Gene3D" id="2.30.42.10">
    <property type="match status" value="1"/>
</dbReference>
<dbReference type="PANTHER" id="PTHR32060:SF30">
    <property type="entry name" value="CARBOXY-TERMINAL PROCESSING PROTEASE CTPA"/>
    <property type="match status" value="1"/>
</dbReference>
<dbReference type="InterPro" id="IPR005151">
    <property type="entry name" value="Tail-specific_protease"/>
</dbReference>
<dbReference type="SUPFAM" id="SSF52096">
    <property type="entry name" value="ClpP/crotonase"/>
    <property type="match status" value="1"/>
</dbReference>
<dbReference type="EMBL" id="VLLI01000012">
    <property type="protein sequence ID" value="TWI96695.1"/>
    <property type="molecule type" value="Genomic_DNA"/>
</dbReference>
<dbReference type="AlphaFoldDB" id="A0A562TT13"/>
<accession>A0A562TT13</accession>
<evidence type="ECO:0000313" key="2">
    <source>
        <dbReference type="EMBL" id="TWI96695.1"/>
    </source>
</evidence>
<reference evidence="2 3" key="1">
    <citation type="submission" date="2019-07" db="EMBL/GenBank/DDBJ databases">
        <title>Genomic Encyclopedia of Archaeal and Bacterial Type Strains, Phase II (KMG-II): from individual species to whole genera.</title>
        <authorList>
            <person name="Goeker M."/>
        </authorList>
    </citation>
    <scope>NUCLEOTIDE SEQUENCE [LARGE SCALE GENOMIC DNA]</scope>
    <source>
        <strain evidence="2 3">ATCC BAA-1854</strain>
    </source>
</reference>
<dbReference type="Gene3D" id="3.30.750.170">
    <property type="match status" value="1"/>
</dbReference>
<organism evidence="2 3">
    <name type="scientific">Mucilaginibacter frigoritolerans</name>
    <dbReference type="NCBI Taxonomy" id="652788"/>
    <lineage>
        <taxon>Bacteria</taxon>
        <taxon>Pseudomonadati</taxon>
        <taxon>Bacteroidota</taxon>
        <taxon>Sphingobacteriia</taxon>
        <taxon>Sphingobacteriales</taxon>
        <taxon>Sphingobacteriaceae</taxon>
        <taxon>Mucilaginibacter</taxon>
    </lineage>
</organism>
<proteinExistence type="predicted"/>
<name>A0A562TT13_9SPHI</name>
<dbReference type="Proteomes" id="UP000317010">
    <property type="component" value="Unassembled WGS sequence"/>
</dbReference>
<gene>
    <name evidence="2" type="ORF">JN11_03807</name>
</gene>
<evidence type="ECO:0000313" key="3">
    <source>
        <dbReference type="Proteomes" id="UP000317010"/>
    </source>
</evidence>
<dbReference type="Gene3D" id="3.90.226.10">
    <property type="entry name" value="2-enoyl-CoA Hydratase, Chain A, domain 1"/>
    <property type="match status" value="1"/>
</dbReference>
<dbReference type="GO" id="GO:0006508">
    <property type="term" value="P:proteolysis"/>
    <property type="evidence" value="ECO:0007669"/>
    <property type="project" value="InterPro"/>
</dbReference>
<dbReference type="GO" id="GO:0004175">
    <property type="term" value="F:endopeptidase activity"/>
    <property type="evidence" value="ECO:0007669"/>
    <property type="project" value="TreeGrafter"/>
</dbReference>
<dbReference type="InterPro" id="IPR036034">
    <property type="entry name" value="PDZ_sf"/>
</dbReference>
<dbReference type="Pfam" id="PF03572">
    <property type="entry name" value="Peptidase_S41"/>
    <property type="match status" value="1"/>
</dbReference>
<dbReference type="SUPFAM" id="SSF50156">
    <property type="entry name" value="PDZ domain-like"/>
    <property type="match status" value="1"/>
</dbReference>
<dbReference type="OrthoDB" id="7168509at2"/>
<keyword evidence="3" id="KW-1185">Reference proteome</keyword>
<dbReference type="RefSeq" id="WP_144915014.1">
    <property type="nucleotide sequence ID" value="NZ_VLLI01000012.1"/>
</dbReference>
<dbReference type="GO" id="GO:0008236">
    <property type="term" value="F:serine-type peptidase activity"/>
    <property type="evidence" value="ECO:0007669"/>
    <property type="project" value="InterPro"/>
</dbReference>
<protein>
    <submittedName>
        <fullName evidence="2">Peptidase S41-like protein</fullName>
    </submittedName>
</protein>
<comment type="caution">
    <text evidence="2">The sequence shown here is derived from an EMBL/GenBank/DDBJ whole genome shotgun (WGS) entry which is preliminary data.</text>
</comment>
<dbReference type="GO" id="GO:0007165">
    <property type="term" value="P:signal transduction"/>
    <property type="evidence" value="ECO:0007669"/>
    <property type="project" value="TreeGrafter"/>
</dbReference>
<dbReference type="PANTHER" id="PTHR32060">
    <property type="entry name" value="TAIL-SPECIFIC PROTEASE"/>
    <property type="match status" value="1"/>
</dbReference>
<sequence length="522" mass="57001">MKKLYPLIILSLFTIIISACKKSPNIITPNSPGTTLDKIKDSIYLYAKEDYLWNSALPTYANFQPRTYTNASDLTALASEMNALSQYAINPATSLPYEYYANDPGAAKYSFIDDGTETAALNGTKGDYGFDLQYNLVNDLRIEYVYPASPAGLAGIKRGYRIISINNNTNISYDAQGYGTGTGVNLAYVNNAIFNSSTVTMTLERQDSTTFSATLNIANYTVNPVLKDTILNQGNGHIVGYLVFNSFTTDAIADPVLDAAFSDFASNGVTDLVVDLRYNGGGYVSTAEHLDNLIVPASKSGKLMYNTFYNSNLVSGKDPLLSHQWRTGTNGDYNYGQLDFSVAGNVVNFSKIGTLNVGRVFFIITGNTASASELTINNLRPEMDVEFVGETSYGKPVGFFDIDINKYIMYTPEFYVENSSGQGGYYAGFTPGTTDYPGVKDIDDLTRDFGDPTEGLLADVLSYVNTGTYAVNKPAVQSLKSAARTFALATGNRINMHPQKPKFTGMIIKHNSLIDKLKIKKN</sequence>
<dbReference type="GO" id="GO:0030288">
    <property type="term" value="C:outer membrane-bounded periplasmic space"/>
    <property type="evidence" value="ECO:0007669"/>
    <property type="project" value="TreeGrafter"/>
</dbReference>